<dbReference type="Proteomes" id="UP000254176">
    <property type="component" value="Unassembled WGS sequence"/>
</dbReference>
<dbReference type="EMBL" id="NWZY01000004">
    <property type="protein sequence ID" value="RQK80616.1"/>
    <property type="molecule type" value="Genomic_DNA"/>
</dbReference>
<dbReference type="Proteomes" id="UP000072443">
    <property type="component" value="Unassembled WGS sequence"/>
</dbReference>
<dbReference type="EMBL" id="UGRP01000001">
    <property type="protein sequence ID" value="SUA18762.1"/>
    <property type="molecule type" value="Genomic_DNA"/>
</dbReference>
<evidence type="ECO:0000313" key="1">
    <source>
        <dbReference type="EMBL" id="CWP78169.1"/>
    </source>
</evidence>
<gene>
    <name evidence="2" type="ORF">COH52_02355</name>
    <name evidence="1" type="ORF">ERS514591_01219</name>
    <name evidence="3" type="ORF">NCTC8554_00442</name>
</gene>
<evidence type="ECO:0000313" key="3">
    <source>
        <dbReference type="EMBL" id="SUA18762.1"/>
    </source>
</evidence>
<dbReference type="EMBL" id="FEVP01000013">
    <property type="protein sequence ID" value="CWP78169.1"/>
    <property type="molecule type" value="Genomic_DNA"/>
</dbReference>
<evidence type="ECO:0000313" key="5">
    <source>
        <dbReference type="Proteomes" id="UP000254176"/>
    </source>
</evidence>
<dbReference type="GeneID" id="93386022"/>
<evidence type="ECO:0000313" key="2">
    <source>
        <dbReference type="EMBL" id="RQK80616.1"/>
    </source>
</evidence>
<dbReference type="OMA" id="WHNGELP"/>
<reference evidence="1 4" key="1">
    <citation type="submission" date="2016-02" db="EMBL/GenBank/DDBJ databases">
        <authorList>
            <consortium name="Pathogen Informatics"/>
        </authorList>
    </citation>
    <scope>NUCLEOTIDE SEQUENCE [LARGE SCALE GENOMIC DNA]</scope>
    <source>
        <strain evidence="1 4">2842STDY5881269</strain>
    </source>
</reference>
<dbReference type="AlphaFoldDB" id="A0A0T7KYV3"/>
<reference evidence="2 6" key="2">
    <citation type="submission" date="2017-09" db="EMBL/GenBank/DDBJ databases">
        <title>Phenotypic and genotypic characterization of Colombian isolates of Neisseria meningitidis recovered from invasive disease.</title>
        <authorList>
            <person name="Duarte C."/>
            <person name="Gabastou J.M."/>
            <person name="Moreno J."/>
        </authorList>
    </citation>
    <scope>NUCLEOTIDE SEQUENCE [LARGE SCALE GENOMIC DNA]</scope>
    <source>
        <strain evidence="2 6">INS-Nm1012</strain>
    </source>
</reference>
<evidence type="ECO:0000313" key="6">
    <source>
        <dbReference type="Proteomes" id="UP000283666"/>
    </source>
</evidence>
<proteinExistence type="predicted"/>
<dbReference type="Proteomes" id="UP000283666">
    <property type="component" value="Unassembled WGS sequence"/>
</dbReference>
<sequence>MNIIMDSTRKFGILWEENSECNGFIYGKIQIIIGENIYPKICPYGYFTLNAVFNSLKSSFEEKYYAGGNNGLDFGEQLFDIDKYNSLELCNIFSIDTTYMSGGGNCEIDCLVLEMGYSGEEERLFYSFDNGKNFKEIRYKKGTVESVIFQLNL</sequence>
<accession>A0A0T7KYV3</accession>
<organism evidence="2 6">
    <name type="scientific">Neisseria meningitidis</name>
    <dbReference type="NCBI Taxonomy" id="487"/>
    <lineage>
        <taxon>Bacteria</taxon>
        <taxon>Pseudomonadati</taxon>
        <taxon>Pseudomonadota</taxon>
        <taxon>Betaproteobacteria</taxon>
        <taxon>Neisseriales</taxon>
        <taxon>Neisseriaceae</taxon>
        <taxon>Neisseria</taxon>
    </lineage>
</organism>
<protein>
    <submittedName>
        <fullName evidence="2">Uncharacterized protein</fullName>
    </submittedName>
</protein>
<name>A0A0T7KYV3_NEIME</name>
<evidence type="ECO:0000313" key="4">
    <source>
        <dbReference type="Proteomes" id="UP000072443"/>
    </source>
</evidence>
<dbReference type="RefSeq" id="WP_002213539.1">
    <property type="nucleotide sequence ID" value="NZ_CFHX01000002.1"/>
</dbReference>
<reference evidence="3 5" key="3">
    <citation type="submission" date="2018-06" db="EMBL/GenBank/DDBJ databases">
        <authorList>
            <consortium name="Pathogen Informatics"/>
            <person name="Doyle S."/>
        </authorList>
    </citation>
    <scope>NUCLEOTIDE SEQUENCE [LARGE SCALE GENOMIC DNA]</scope>
    <source>
        <strain evidence="3 5">NCTC8554</strain>
    </source>
</reference>